<dbReference type="InterPro" id="IPR002259">
    <property type="entry name" value="Eqnu_transpt"/>
</dbReference>
<evidence type="ECO:0000313" key="8">
    <source>
        <dbReference type="EMBL" id="KAF4650704.1"/>
    </source>
</evidence>
<evidence type="ECO:0000256" key="5">
    <source>
        <dbReference type="ARBA" id="ARBA00022989"/>
    </source>
</evidence>
<comment type="caution">
    <text evidence="8">The sequence shown here is derived from an EMBL/GenBank/DDBJ whole genome shotgun (WGS) entry which is preliminary data.</text>
</comment>
<feature type="transmembrane region" description="Helical" evidence="7">
    <location>
        <begin position="213"/>
        <end position="235"/>
    </location>
</feature>
<evidence type="ECO:0000256" key="4">
    <source>
        <dbReference type="ARBA" id="ARBA00022692"/>
    </source>
</evidence>
<keyword evidence="6 7" id="KW-0472">Membrane</keyword>
<feature type="transmembrane region" description="Helical" evidence="7">
    <location>
        <begin position="280"/>
        <end position="303"/>
    </location>
</feature>
<feature type="transmembrane region" description="Helical" evidence="7">
    <location>
        <begin position="12"/>
        <end position="33"/>
    </location>
</feature>
<feature type="transmembrane region" description="Helical" evidence="7">
    <location>
        <begin position="247"/>
        <end position="268"/>
    </location>
</feature>
<feature type="transmembrane region" description="Helical" evidence="7">
    <location>
        <begin position="87"/>
        <end position="109"/>
    </location>
</feature>
<evidence type="ECO:0000256" key="6">
    <source>
        <dbReference type="ARBA" id="ARBA00023136"/>
    </source>
</evidence>
<protein>
    <submittedName>
        <fullName evidence="8">Transporter</fullName>
    </submittedName>
</protein>
<dbReference type="OrthoDB" id="411344at2759"/>
<dbReference type="EMBL" id="JAAPAO010001199">
    <property type="protein sequence ID" value="KAF4650704.1"/>
    <property type="molecule type" value="Genomic_DNA"/>
</dbReference>
<proteinExistence type="inferred from homology"/>
<comment type="similarity">
    <text evidence="2">Belongs to the SLC29A/ENT transporter (TC 2.A.57) family.</text>
</comment>
<keyword evidence="5 7" id="KW-1133">Transmembrane helix</keyword>
<keyword evidence="4 7" id="KW-0812">Transmembrane</keyword>
<evidence type="ECO:0000256" key="1">
    <source>
        <dbReference type="ARBA" id="ARBA00004141"/>
    </source>
</evidence>
<organism evidence="8 9">
    <name type="scientific">Perkinsus chesapeaki</name>
    <name type="common">Clam parasite</name>
    <name type="synonym">Perkinsus andrewsi</name>
    <dbReference type="NCBI Taxonomy" id="330153"/>
    <lineage>
        <taxon>Eukaryota</taxon>
        <taxon>Sar</taxon>
        <taxon>Alveolata</taxon>
        <taxon>Perkinsozoa</taxon>
        <taxon>Perkinsea</taxon>
        <taxon>Perkinsida</taxon>
        <taxon>Perkinsidae</taxon>
        <taxon>Perkinsus</taxon>
    </lineage>
</organism>
<dbReference type="PRINTS" id="PR01130">
    <property type="entry name" value="DERENTRNSPRT"/>
</dbReference>
<keyword evidence="3" id="KW-0813">Transport</keyword>
<evidence type="ECO:0000256" key="7">
    <source>
        <dbReference type="SAM" id="Phobius"/>
    </source>
</evidence>
<feature type="transmembrane region" description="Helical" evidence="7">
    <location>
        <begin position="53"/>
        <end position="75"/>
    </location>
</feature>
<dbReference type="PANTHER" id="PTHR10332:SF10">
    <property type="entry name" value="EQUILIBRATIVE NUCLEOSIDE TRANSPORTER 4"/>
    <property type="match status" value="1"/>
</dbReference>
<gene>
    <name evidence="8" type="primary">NT3_1</name>
    <name evidence="8" type="ORF">FOL47_000904</name>
</gene>
<reference evidence="8 9" key="1">
    <citation type="submission" date="2020-04" db="EMBL/GenBank/DDBJ databases">
        <title>Perkinsus chesapeaki whole genome sequence.</title>
        <authorList>
            <person name="Bogema D.R."/>
        </authorList>
    </citation>
    <scope>NUCLEOTIDE SEQUENCE [LARGE SCALE GENOMIC DNA]</scope>
    <source>
        <strain evidence="8">ATCC PRA-425</strain>
    </source>
</reference>
<dbReference type="GO" id="GO:0005337">
    <property type="term" value="F:nucleoside transmembrane transporter activity"/>
    <property type="evidence" value="ECO:0007669"/>
    <property type="project" value="InterPro"/>
</dbReference>
<accession>A0A7J6KV00</accession>
<evidence type="ECO:0000256" key="3">
    <source>
        <dbReference type="ARBA" id="ARBA00022448"/>
    </source>
</evidence>
<dbReference type="GO" id="GO:0005886">
    <property type="term" value="C:plasma membrane"/>
    <property type="evidence" value="ECO:0007669"/>
    <property type="project" value="TreeGrafter"/>
</dbReference>
<comment type="subcellular location">
    <subcellularLocation>
        <location evidence="1">Membrane</location>
        <topology evidence="1">Multi-pass membrane protein</topology>
    </subcellularLocation>
</comment>
<dbReference type="InterPro" id="IPR036259">
    <property type="entry name" value="MFS_trans_sf"/>
</dbReference>
<evidence type="ECO:0000256" key="2">
    <source>
        <dbReference type="ARBA" id="ARBA00007965"/>
    </source>
</evidence>
<name>A0A7J6KV00_PERCH</name>
<sequence length="307" mass="34209">MLIGNDDPVDNPGLGFGLGLVCTFMLGFGHSLIESAAFGLAALESQVSMNWAMIGEGVAGLIGWPINILINYILISCGVERYAEWRCLIFFAVTTVLTILVIPMFRLVMVKHPYMKQILQIEEDRKNASFTERRTSRPVIAILKDIMVPAFVVWSALTITFVVFPSQVTQFTSGKGADDTARYIPLITYFYQIFDTVGRFSPNVGLRLPQTPLVILAISRSIFIPLFICIRVFPWNSVFRLNWFKDLMMAIFAFTNGTTATLGMMLGPEKVPNEKAEQEIAGYAMGFCLIDGILIGSIFGIWVTDML</sequence>
<dbReference type="SUPFAM" id="SSF103473">
    <property type="entry name" value="MFS general substrate transporter"/>
    <property type="match status" value="1"/>
</dbReference>
<dbReference type="Pfam" id="PF01733">
    <property type="entry name" value="Nucleoside_tran"/>
    <property type="match status" value="1"/>
</dbReference>
<dbReference type="Proteomes" id="UP000591131">
    <property type="component" value="Unassembled WGS sequence"/>
</dbReference>
<keyword evidence="9" id="KW-1185">Reference proteome</keyword>
<dbReference type="AlphaFoldDB" id="A0A7J6KV00"/>
<feature type="transmembrane region" description="Helical" evidence="7">
    <location>
        <begin position="146"/>
        <end position="164"/>
    </location>
</feature>
<dbReference type="PANTHER" id="PTHR10332">
    <property type="entry name" value="EQUILIBRATIVE NUCLEOSIDE TRANSPORTER"/>
    <property type="match status" value="1"/>
</dbReference>
<evidence type="ECO:0000313" key="9">
    <source>
        <dbReference type="Proteomes" id="UP000591131"/>
    </source>
</evidence>